<evidence type="ECO:0000313" key="5">
    <source>
        <dbReference type="Proteomes" id="UP000324611"/>
    </source>
</evidence>
<reference evidence="4 5" key="2">
    <citation type="submission" date="2019-09" db="EMBL/GenBank/DDBJ databases">
        <authorList>
            <person name="Jin C."/>
        </authorList>
    </citation>
    <scope>NUCLEOTIDE SEQUENCE [LARGE SCALE GENOMIC DNA]</scope>
    <source>
        <strain evidence="4 5">BN140078</strain>
    </source>
</reference>
<name>A0A5B2VPR5_9BACT</name>
<proteinExistence type="predicted"/>
<sequence length="398" mass="44449">MSAKKHHVTVKTQFTQQQNEYIWQLMYEKIAGIIQPRDERFLEAQLERDECMREAFDALEMALHDEDSLDLERLQQDEDWIDLLGVIKPHEPARRPFSLHRYGKLAIAAAAAGLLFGAGYYLLQRRAAPPAQQAASLPAEKQVLLALADNKTIPLTGQQQDINLGDVQLHERNGTLTFDTRNNFTHSGQHTLVVPEGKEFKLVLSDGSEIWLNAATRLQFPFHFNGSSREITLLSGEAYVKVATNAAQPFIVHAPNSTVQVLGTEFNINTYQPELLRLALVNGAVKIQGSASAMVVKPGMEAVCSDKALSMHPFDPRAVLGWRSGSYFFENASISEICTVLTRNMGIPAVIDNGSAAYAMHFSGIVNKHKPIQELMEDVKNATNIDYYFDKEGVLHFR</sequence>
<feature type="domain" description="FecR protein" evidence="2">
    <location>
        <begin position="191"/>
        <end position="286"/>
    </location>
</feature>
<evidence type="ECO:0000259" key="3">
    <source>
        <dbReference type="Pfam" id="PF16344"/>
    </source>
</evidence>
<gene>
    <name evidence="4" type="ORF">F0L74_17970</name>
</gene>
<dbReference type="Proteomes" id="UP000324611">
    <property type="component" value="Unassembled WGS sequence"/>
</dbReference>
<dbReference type="Pfam" id="PF04773">
    <property type="entry name" value="FecR"/>
    <property type="match status" value="1"/>
</dbReference>
<dbReference type="EMBL" id="VUOC01000003">
    <property type="protein sequence ID" value="KAA2241753.1"/>
    <property type="molecule type" value="Genomic_DNA"/>
</dbReference>
<dbReference type="InterPro" id="IPR032508">
    <property type="entry name" value="FecR_C"/>
</dbReference>
<keyword evidence="1" id="KW-0472">Membrane</keyword>
<organism evidence="4 5">
    <name type="scientific">Chitinophaga agrisoli</name>
    <dbReference type="NCBI Taxonomy" id="2607653"/>
    <lineage>
        <taxon>Bacteria</taxon>
        <taxon>Pseudomonadati</taxon>
        <taxon>Bacteroidota</taxon>
        <taxon>Chitinophagia</taxon>
        <taxon>Chitinophagales</taxon>
        <taxon>Chitinophagaceae</taxon>
        <taxon>Chitinophaga</taxon>
    </lineage>
</organism>
<keyword evidence="1" id="KW-1133">Transmembrane helix</keyword>
<dbReference type="Gene3D" id="3.55.50.30">
    <property type="match status" value="1"/>
</dbReference>
<dbReference type="AlphaFoldDB" id="A0A5B2VPR5"/>
<reference evidence="4 5" key="1">
    <citation type="submission" date="2019-09" db="EMBL/GenBank/DDBJ databases">
        <title>Chitinophaga ginsengihumi sp. nov., isolated from soil of ginseng rhizosphere.</title>
        <authorList>
            <person name="Lee J."/>
        </authorList>
    </citation>
    <scope>NUCLEOTIDE SEQUENCE [LARGE SCALE GENOMIC DNA]</scope>
    <source>
        <strain evidence="4 5">BN140078</strain>
    </source>
</reference>
<evidence type="ECO:0000256" key="1">
    <source>
        <dbReference type="SAM" id="Phobius"/>
    </source>
</evidence>
<evidence type="ECO:0000313" key="4">
    <source>
        <dbReference type="EMBL" id="KAA2241753.1"/>
    </source>
</evidence>
<evidence type="ECO:0000259" key="2">
    <source>
        <dbReference type="Pfam" id="PF04773"/>
    </source>
</evidence>
<dbReference type="InterPro" id="IPR006860">
    <property type="entry name" value="FecR"/>
</dbReference>
<keyword evidence="1" id="KW-0812">Transmembrane</keyword>
<feature type="domain" description="Protein FecR C-terminal" evidence="3">
    <location>
        <begin position="327"/>
        <end position="390"/>
    </location>
</feature>
<dbReference type="GO" id="GO:0016989">
    <property type="term" value="F:sigma factor antagonist activity"/>
    <property type="evidence" value="ECO:0007669"/>
    <property type="project" value="TreeGrafter"/>
</dbReference>
<comment type="caution">
    <text evidence="4">The sequence shown here is derived from an EMBL/GenBank/DDBJ whole genome shotgun (WGS) entry which is preliminary data.</text>
</comment>
<dbReference type="Pfam" id="PF16344">
    <property type="entry name" value="FecR_C"/>
    <property type="match status" value="1"/>
</dbReference>
<accession>A0A5B2VPR5</accession>
<dbReference type="InterPro" id="IPR012373">
    <property type="entry name" value="Ferrdict_sens_TM"/>
</dbReference>
<protein>
    <submittedName>
        <fullName evidence="4">DUF4974 domain-containing protein</fullName>
    </submittedName>
</protein>
<dbReference type="Gene3D" id="2.60.120.1440">
    <property type="match status" value="1"/>
</dbReference>
<keyword evidence="5" id="KW-1185">Reference proteome</keyword>
<feature type="transmembrane region" description="Helical" evidence="1">
    <location>
        <begin position="105"/>
        <end position="123"/>
    </location>
</feature>
<dbReference type="PANTHER" id="PTHR30273">
    <property type="entry name" value="PERIPLASMIC SIGNAL SENSOR AND SIGMA FACTOR ACTIVATOR FECR-RELATED"/>
    <property type="match status" value="1"/>
</dbReference>
<dbReference type="PANTHER" id="PTHR30273:SF2">
    <property type="entry name" value="PROTEIN FECR"/>
    <property type="match status" value="1"/>
</dbReference>